<dbReference type="SUPFAM" id="SSF50044">
    <property type="entry name" value="SH3-domain"/>
    <property type="match status" value="1"/>
</dbReference>
<dbReference type="SUPFAM" id="SSF48403">
    <property type="entry name" value="Ankyrin repeat"/>
    <property type="match status" value="1"/>
</dbReference>
<dbReference type="PROSITE" id="PS50297">
    <property type="entry name" value="ANK_REP_REGION"/>
    <property type="match status" value="1"/>
</dbReference>
<reference evidence="3 4" key="1">
    <citation type="journal article" date="2015" name="Genome Biol. Evol.">
        <title>Phylogenomic analyses indicate that early fungi evolved digesting cell walls of algal ancestors of land plants.</title>
        <authorList>
            <person name="Chang Y."/>
            <person name="Wang S."/>
            <person name="Sekimoto S."/>
            <person name="Aerts A.L."/>
            <person name="Choi C."/>
            <person name="Clum A."/>
            <person name="LaButti K.M."/>
            <person name="Lindquist E.A."/>
            <person name="Yee Ngan C."/>
            <person name="Ohm R.A."/>
            <person name="Salamov A.A."/>
            <person name="Grigoriev I.V."/>
            <person name="Spatafora J.W."/>
            <person name="Berbee M.L."/>
        </authorList>
    </citation>
    <scope>NUCLEOTIDE SEQUENCE [LARGE SCALE GENOMIC DNA]</scope>
    <source>
        <strain evidence="3 4">JEL478</strain>
    </source>
</reference>
<dbReference type="Pfam" id="PF00023">
    <property type="entry name" value="Ank"/>
    <property type="match status" value="1"/>
</dbReference>
<keyword evidence="4" id="KW-1185">Reference proteome</keyword>
<dbReference type="Gene3D" id="2.30.30.40">
    <property type="entry name" value="SH3 Domains"/>
    <property type="match status" value="1"/>
</dbReference>
<feature type="region of interest" description="Disordered" evidence="2">
    <location>
        <begin position="244"/>
        <end position="297"/>
    </location>
</feature>
<sequence>MANGEHPNKRLIQAIEDGKIDLIQRALDDGADPNARKRVHLAIPVTVDTVVLKKGGLFSKKKQEEILETYQDSHSAESALGIAVLSGRPDVVQLLLDAGANPNVHVEWRIAGFGGVWTRDRWDRERWALRVDFPSPLALALANGRVLKINKRGGEIKLVNPLSMSQVSDMMELRSSIDVVQALLDSGAMITSTMLDSAKGIKDKAFIQAIEAAMAARGANPGGTPALPRPLATTAIAKSGPASLASSTTLASRDVPGSPAVPSRSDTARSHKSVQELEAERDDMEAQNTELSTRNSDLQLQNRRLAAQNVQLQARVAELEAQLAQARIGGGGGMGMSMAPSTPVSPSPMSTMSGFGMPMSPSMPINPVAGAGMGMSMSPSTPVGFGSPNPFSSNTSTPMPLKQVLYAIADYIPTSPDEIPLIRGHSLFGNLKYADGWISGINTTTGATGLFPMTHVSTTSPSGHPPFPPPIVPQRTSSITLYNGNPFSSHYRPSTPSTIGSDMGRPTTPFDLPSTGSVSLGALALTRTWSSPTGGFSSMSSSYDGGVPKPFASGPGQSGSRSSWAAGDGFEDAFGQLARRAVMT</sequence>
<dbReference type="InterPro" id="IPR036028">
    <property type="entry name" value="SH3-like_dom_sf"/>
</dbReference>
<evidence type="ECO:0000256" key="1">
    <source>
        <dbReference type="PROSITE-ProRule" id="PRU00023"/>
    </source>
</evidence>
<evidence type="ECO:0000313" key="3">
    <source>
        <dbReference type="EMBL" id="KXS12808.1"/>
    </source>
</evidence>
<dbReference type="Proteomes" id="UP000070544">
    <property type="component" value="Unassembled WGS sequence"/>
</dbReference>
<organism evidence="3 4">
    <name type="scientific">Gonapodya prolifera (strain JEL478)</name>
    <name type="common">Monoblepharis prolifera</name>
    <dbReference type="NCBI Taxonomy" id="1344416"/>
    <lineage>
        <taxon>Eukaryota</taxon>
        <taxon>Fungi</taxon>
        <taxon>Fungi incertae sedis</taxon>
        <taxon>Chytridiomycota</taxon>
        <taxon>Chytridiomycota incertae sedis</taxon>
        <taxon>Monoblepharidomycetes</taxon>
        <taxon>Monoblepharidales</taxon>
        <taxon>Gonapodyaceae</taxon>
        <taxon>Gonapodya</taxon>
    </lineage>
</organism>
<dbReference type="PROSITE" id="PS50088">
    <property type="entry name" value="ANK_REPEAT"/>
    <property type="match status" value="1"/>
</dbReference>
<accession>A0A139A7Z9</accession>
<feature type="compositionally biased region" description="Basic and acidic residues" evidence="2">
    <location>
        <begin position="266"/>
        <end position="275"/>
    </location>
</feature>
<keyword evidence="1" id="KW-0040">ANK repeat</keyword>
<dbReference type="SMART" id="SM00248">
    <property type="entry name" value="ANK"/>
    <property type="match status" value="2"/>
</dbReference>
<evidence type="ECO:0000256" key="2">
    <source>
        <dbReference type="SAM" id="MobiDB-lite"/>
    </source>
</evidence>
<dbReference type="OrthoDB" id="4772757at2759"/>
<dbReference type="CDD" id="cd14686">
    <property type="entry name" value="bZIP"/>
    <property type="match status" value="1"/>
</dbReference>
<dbReference type="EMBL" id="KQ965784">
    <property type="protein sequence ID" value="KXS12808.1"/>
    <property type="molecule type" value="Genomic_DNA"/>
</dbReference>
<name>A0A139A7Z9_GONPJ</name>
<proteinExistence type="predicted"/>
<protein>
    <submittedName>
        <fullName evidence="3">Uncharacterized protein</fullName>
    </submittedName>
</protein>
<feature type="compositionally biased region" description="Polar residues" evidence="2">
    <location>
        <begin position="286"/>
        <end position="297"/>
    </location>
</feature>
<dbReference type="InterPro" id="IPR002110">
    <property type="entry name" value="Ankyrin_rpt"/>
</dbReference>
<gene>
    <name evidence="3" type="ORF">M427DRAFT_136955</name>
</gene>
<dbReference type="Gene3D" id="1.25.40.20">
    <property type="entry name" value="Ankyrin repeat-containing domain"/>
    <property type="match status" value="1"/>
</dbReference>
<dbReference type="AlphaFoldDB" id="A0A139A7Z9"/>
<dbReference type="InterPro" id="IPR036770">
    <property type="entry name" value="Ankyrin_rpt-contain_sf"/>
</dbReference>
<evidence type="ECO:0000313" key="4">
    <source>
        <dbReference type="Proteomes" id="UP000070544"/>
    </source>
</evidence>
<feature type="repeat" description="ANK" evidence="1">
    <location>
        <begin position="75"/>
        <end position="107"/>
    </location>
</feature>